<dbReference type="RefSeq" id="WP_150354448.1">
    <property type="nucleotide sequence ID" value="NZ_RZNZ01000006.1"/>
</dbReference>
<dbReference type="EMBL" id="RZNZ01000006">
    <property type="protein sequence ID" value="KAA8820924.1"/>
    <property type="molecule type" value="Genomic_DNA"/>
</dbReference>
<proteinExistence type="predicted"/>
<evidence type="ECO:0000256" key="1">
    <source>
        <dbReference type="SAM" id="SignalP"/>
    </source>
</evidence>
<accession>A0A5J5DVS3</accession>
<keyword evidence="1" id="KW-0732">Signal</keyword>
<evidence type="ECO:0000313" key="5">
    <source>
        <dbReference type="Proteomes" id="UP000374630"/>
    </source>
</evidence>
<protein>
    <submittedName>
        <fullName evidence="3">Uncharacterized protein</fullName>
    </submittedName>
</protein>
<dbReference type="Proteomes" id="UP000345527">
    <property type="component" value="Unassembled WGS sequence"/>
</dbReference>
<evidence type="ECO:0000313" key="2">
    <source>
        <dbReference type="EMBL" id="KAA8820924.1"/>
    </source>
</evidence>
<gene>
    <name evidence="3" type="ORF">EM848_08180</name>
    <name evidence="2" type="ORF">EMO90_05510</name>
</gene>
<dbReference type="AlphaFoldDB" id="A0A5J5DVS3"/>
<dbReference type="EMBL" id="RZOA01000016">
    <property type="protein sequence ID" value="KAA8822690.1"/>
    <property type="molecule type" value="Genomic_DNA"/>
</dbReference>
<evidence type="ECO:0000313" key="3">
    <source>
        <dbReference type="EMBL" id="KAA8822690.1"/>
    </source>
</evidence>
<reference evidence="4 5" key="1">
    <citation type="journal article" date="2019" name="Syst. Appl. Microbiol.">
        <title>Characterization of Bifidobacterium species in feaces of the Egyptian fruit bat: Description of B. vespertilionis sp. nov. and B. rousetti sp. nov.</title>
        <authorList>
            <person name="Modesto M."/>
            <person name="Satti M."/>
            <person name="Watanabe K."/>
            <person name="Puglisi E."/>
            <person name="Morelli L."/>
            <person name="Huang C.-H."/>
            <person name="Liou J.-S."/>
            <person name="Miyashita M."/>
            <person name="Tamura T."/>
            <person name="Saito S."/>
            <person name="Mori K."/>
            <person name="Huang L."/>
            <person name="Sciavilla P."/>
            <person name="Sandri C."/>
            <person name="Spiezio C."/>
            <person name="Vitali F."/>
            <person name="Cavalieri D."/>
            <person name="Perpetuini G."/>
            <person name="Tofalo R."/>
            <person name="Bonetti A."/>
            <person name="Arita M."/>
            <person name="Mattarelli P."/>
        </authorList>
    </citation>
    <scope>NUCLEOTIDE SEQUENCE [LARGE SCALE GENOMIC DNA]</scope>
    <source>
        <strain evidence="2 5">RST16</strain>
        <strain evidence="3 4">RST8</strain>
    </source>
</reference>
<evidence type="ECO:0000313" key="4">
    <source>
        <dbReference type="Proteomes" id="UP000345527"/>
    </source>
</evidence>
<name>A0A5J5DVS3_9BIFI</name>
<dbReference type="Proteomes" id="UP000374630">
    <property type="component" value="Unassembled WGS sequence"/>
</dbReference>
<organism evidence="3 4">
    <name type="scientific">Bifidobacterium vespertilionis</name>
    <dbReference type="NCBI Taxonomy" id="2562524"/>
    <lineage>
        <taxon>Bacteria</taxon>
        <taxon>Bacillati</taxon>
        <taxon>Actinomycetota</taxon>
        <taxon>Actinomycetes</taxon>
        <taxon>Bifidobacteriales</taxon>
        <taxon>Bifidobacteriaceae</taxon>
        <taxon>Bifidobacterium</taxon>
    </lineage>
</organism>
<sequence>MKKHVIAVRYMACAMIIAVVSAILPFSLNSASAYDNYNCSYSTHKEYSVNFSCDAGIQHVLILYGTEKRGPRVAPGDDDPFFNDGPGVSRVAVLPAQVPAITRWWMRVYH</sequence>
<keyword evidence="5" id="KW-1185">Reference proteome</keyword>
<feature type="chain" id="PRO_5030132014" evidence="1">
    <location>
        <begin position="34"/>
        <end position="110"/>
    </location>
</feature>
<comment type="caution">
    <text evidence="3">The sequence shown here is derived from an EMBL/GenBank/DDBJ whole genome shotgun (WGS) entry which is preliminary data.</text>
</comment>
<feature type="signal peptide" evidence="1">
    <location>
        <begin position="1"/>
        <end position="33"/>
    </location>
</feature>